<dbReference type="GO" id="GO:0005829">
    <property type="term" value="C:cytosol"/>
    <property type="evidence" value="ECO:0007669"/>
    <property type="project" value="TreeGrafter"/>
</dbReference>
<dbReference type="AlphaFoldDB" id="A0A521FLE1"/>
<evidence type="ECO:0000313" key="4">
    <source>
        <dbReference type="EMBL" id="SMO97028.1"/>
    </source>
</evidence>
<dbReference type="InterPro" id="IPR005269">
    <property type="entry name" value="LOG"/>
</dbReference>
<dbReference type="RefSeq" id="WP_246075356.1">
    <property type="nucleotide sequence ID" value="NZ_FXTP01000022.1"/>
</dbReference>
<comment type="similarity">
    <text evidence="2 3">Belongs to the LOG family.</text>
</comment>
<keyword evidence="3" id="KW-0203">Cytokinin biosynthesis</keyword>
<accession>A0A521FLE1</accession>
<gene>
    <name evidence="4" type="ORF">SAMN06265219_12220</name>
</gene>
<dbReference type="Gene3D" id="3.40.50.450">
    <property type="match status" value="1"/>
</dbReference>
<dbReference type="EC" id="3.2.2.n1" evidence="3"/>
<name>A0A521FLE1_9BACT</name>
<keyword evidence="5" id="KW-1185">Reference proteome</keyword>
<dbReference type="EMBL" id="FXTP01000022">
    <property type="protein sequence ID" value="SMO97028.1"/>
    <property type="molecule type" value="Genomic_DNA"/>
</dbReference>
<dbReference type="InterPro" id="IPR031100">
    <property type="entry name" value="LOG_fam"/>
</dbReference>
<evidence type="ECO:0000313" key="5">
    <source>
        <dbReference type="Proteomes" id="UP000317557"/>
    </source>
</evidence>
<evidence type="ECO:0000256" key="1">
    <source>
        <dbReference type="ARBA" id="ARBA00000274"/>
    </source>
</evidence>
<dbReference type="Proteomes" id="UP000317557">
    <property type="component" value="Unassembled WGS sequence"/>
</dbReference>
<dbReference type="SUPFAM" id="SSF102405">
    <property type="entry name" value="MCP/YpsA-like"/>
    <property type="match status" value="1"/>
</dbReference>
<evidence type="ECO:0000256" key="3">
    <source>
        <dbReference type="RuleBase" id="RU363015"/>
    </source>
</evidence>
<organism evidence="4 5">
    <name type="scientific">Gracilimonas mengyeensis</name>
    <dbReference type="NCBI Taxonomy" id="1302730"/>
    <lineage>
        <taxon>Bacteria</taxon>
        <taxon>Pseudomonadati</taxon>
        <taxon>Balneolota</taxon>
        <taxon>Balneolia</taxon>
        <taxon>Balneolales</taxon>
        <taxon>Balneolaceae</taxon>
        <taxon>Gracilimonas</taxon>
    </lineage>
</organism>
<protein>
    <recommendedName>
        <fullName evidence="3">Cytokinin riboside 5'-monophosphate phosphoribohydrolase</fullName>
        <ecNumber evidence="3">3.2.2.n1</ecNumber>
    </recommendedName>
</protein>
<evidence type="ECO:0000256" key="2">
    <source>
        <dbReference type="ARBA" id="ARBA00006763"/>
    </source>
</evidence>
<dbReference type="PANTHER" id="PTHR31223:SF70">
    <property type="entry name" value="LOG FAMILY PROTEIN YJL055W"/>
    <property type="match status" value="1"/>
</dbReference>
<dbReference type="PANTHER" id="PTHR31223">
    <property type="entry name" value="LOG FAMILY PROTEIN YJL055W"/>
    <property type="match status" value="1"/>
</dbReference>
<reference evidence="4 5" key="1">
    <citation type="submission" date="2017-05" db="EMBL/GenBank/DDBJ databases">
        <authorList>
            <person name="Varghese N."/>
            <person name="Submissions S."/>
        </authorList>
    </citation>
    <scope>NUCLEOTIDE SEQUENCE [LARGE SCALE GENOMIC DNA]</scope>
    <source>
        <strain evidence="4 5">DSM 21985</strain>
    </source>
</reference>
<dbReference type="GO" id="GO:0008714">
    <property type="term" value="F:AMP nucleosidase activity"/>
    <property type="evidence" value="ECO:0007669"/>
    <property type="project" value="UniProtKB-EC"/>
</dbReference>
<proteinExistence type="inferred from homology"/>
<sequence>MKNICVYCGSRESKNPNFPALAERAGREIAQRNWGIVYGGGKVGMMGKLADAVLEAEGEVFGVIPTRLKKAEVAHTGLTDLHETQDMHTRKALMESLSDAFLVLPGGFGTLDEFFEILTWRQLGIHNKPIFLINAEGYFDGLVQFTKSAVEYDFIRKSSLDLFHICEDIDDCFNQLERFFELD</sequence>
<keyword evidence="3" id="KW-0378">Hydrolase</keyword>
<dbReference type="GO" id="GO:0009691">
    <property type="term" value="P:cytokinin biosynthetic process"/>
    <property type="evidence" value="ECO:0007669"/>
    <property type="project" value="UniProtKB-UniRule"/>
</dbReference>
<dbReference type="NCBIfam" id="TIGR00730">
    <property type="entry name" value="Rossman fold protein, TIGR00730 family"/>
    <property type="match status" value="1"/>
</dbReference>
<dbReference type="Pfam" id="PF03641">
    <property type="entry name" value="Lysine_decarbox"/>
    <property type="match status" value="1"/>
</dbReference>
<comment type="catalytic activity">
    <reaction evidence="1">
        <text>AMP + H2O = D-ribose 5-phosphate + adenine</text>
        <dbReference type="Rhea" id="RHEA:20129"/>
        <dbReference type="ChEBI" id="CHEBI:15377"/>
        <dbReference type="ChEBI" id="CHEBI:16708"/>
        <dbReference type="ChEBI" id="CHEBI:78346"/>
        <dbReference type="ChEBI" id="CHEBI:456215"/>
        <dbReference type="EC" id="3.2.2.4"/>
    </reaction>
</comment>